<dbReference type="SUPFAM" id="SSF57716">
    <property type="entry name" value="Glucocorticoid receptor-like (DNA-binding domain)"/>
    <property type="match status" value="1"/>
</dbReference>
<evidence type="ECO:0000313" key="9">
    <source>
        <dbReference type="WBParaSite" id="SVE_1800500.1"/>
    </source>
</evidence>
<feature type="domain" description="A20-type" evidence="6">
    <location>
        <begin position="7"/>
        <end position="41"/>
    </location>
</feature>
<dbReference type="GO" id="GO:0008270">
    <property type="term" value="F:zinc ion binding"/>
    <property type="evidence" value="ECO:0007669"/>
    <property type="project" value="UniProtKB-KW"/>
</dbReference>
<feature type="domain" description="AN1-type" evidence="7">
    <location>
        <begin position="149"/>
        <end position="195"/>
    </location>
</feature>
<proteinExistence type="predicted"/>
<dbReference type="GO" id="GO:0003677">
    <property type="term" value="F:DNA binding"/>
    <property type="evidence" value="ECO:0007669"/>
    <property type="project" value="InterPro"/>
</dbReference>
<dbReference type="AlphaFoldDB" id="A0A0K0FZX5"/>
<dbReference type="Pfam" id="PF01428">
    <property type="entry name" value="zf-AN1"/>
    <property type="match status" value="1"/>
</dbReference>
<reference evidence="8" key="1">
    <citation type="submission" date="2014-07" db="EMBL/GenBank/DDBJ databases">
        <authorList>
            <person name="Martin A.A"/>
            <person name="De Silva N."/>
        </authorList>
    </citation>
    <scope>NUCLEOTIDE SEQUENCE</scope>
</reference>
<dbReference type="Proteomes" id="UP000035680">
    <property type="component" value="Unassembled WGS sequence"/>
</dbReference>
<dbReference type="InterPro" id="IPR035896">
    <property type="entry name" value="AN1-like_Znf"/>
</dbReference>
<evidence type="ECO:0000256" key="1">
    <source>
        <dbReference type="ARBA" id="ARBA00022723"/>
    </source>
</evidence>
<accession>A0A0K0FZX5</accession>
<dbReference type="Pfam" id="PF01754">
    <property type="entry name" value="zf-A20"/>
    <property type="match status" value="1"/>
</dbReference>
<dbReference type="PROSITE" id="PS51036">
    <property type="entry name" value="ZF_A20"/>
    <property type="match status" value="1"/>
</dbReference>
<keyword evidence="2 4" id="KW-0863">Zinc-finger</keyword>
<evidence type="ECO:0000259" key="6">
    <source>
        <dbReference type="PROSITE" id="PS51036"/>
    </source>
</evidence>
<sequence>MENQQQATASELCRAGCGFFGSATTEGLCSKCYKDTLKRKHDNVNVRLSPSSVPHSGASTSDACSSRNVDHVAEQIREVVSACQSLKSSDITQKSLENVISQTSVVVPHVEKVDLTTVQIPSSSISTTLSTGKPSSDIQPPSDGPGSSKKTVNRCGMCKKKVGLTGFTCRCGGLYCSTHRYDSAHDCSFDYRTTEREQIAKNNPTIGFNKIERI</sequence>
<evidence type="ECO:0000256" key="2">
    <source>
        <dbReference type="ARBA" id="ARBA00022771"/>
    </source>
</evidence>
<reference evidence="9" key="2">
    <citation type="submission" date="2015-08" db="UniProtKB">
        <authorList>
            <consortium name="WormBaseParasite"/>
        </authorList>
    </citation>
    <scope>IDENTIFICATION</scope>
</reference>
<evidence type="ECO:0000256" key="3">
    <source>
        <dbReference type="ARBA" id="ARBA00022833"/>
    </source>
</evidence>
<evidence type="ECO:0000256" key="5">
    <source>
        <dbReference type="SAM" id="MobiDB-lite"/>
    </source>
</evidence>
<name>A0A0K0FZX5_STRVS</name>
<dbReference type="FunFam" id="4.10.1110.10:FF:000001">
    <property type="entry name" value="Zinc finger AN1-type containing 6"/>
    <property type="match status" value="1"/>
</dbReference>
<keyword evidence="3" id="KW-0862">Zinc</keyword>
<dbReference type="PANTHER" id="PTHR10634">
    <property type="entry name" value="AN1-TYPE ZINC FINGER PROTEIN"/>
    <property type="match status" value="1"/>
</dbReference>
<dbReference type="SMART" id="SM00154">
    <property type="entry name" value="ZnF_AN1"/>
    <property type="match status" value="1"/>
</dbReference>
<dbReference type="InterPro" id="IPR050652">
    <property type="entry name" value="AN1_A20_ZnFinger"/>
</dbReference>
<dbReference type="Gene3D" id="4.10.1110.10">
    <property type="entry name" value="AN1-like Zinc finger"/>
    <property type="match status" value="1"/>
</dbReference>
<evidence type="ECO:0000313" key="8">
    <source>
        <dbReference type="Proteomes" id="UP000035680"/>
    </source>
</evidence>
<feature type="region of interest" description="Disordered" evidence="5">
    <location>
        <begin position="124"/>
        <end position="151"/>
    </location>
</feature>
<dbReference type="SMART" id="SM00259">
    <property type="entry name" value="ZnF_A20"/>
    <property type="match status" value="1"/>
</dbReference>
<keyword evidence="8" id="KW-1185">Reference proteome</keyword>
<dbReference type="PROSITE" id="PS51039">
    <property type="entry name" value="ZF_AN1"/>
    <property type="match status" value="1"/>
</dbReference>
<dbReference type="SUPFAM" id="SSF118310">
    <property type="entry name" value="AN1-like Zinc finger"/>
    <property type="match status" value="1"/>
</dbReference>
<dbReference type="WBParaSite" id="SVE_1800500.1">
    <property type="protein sequence ID" value="SVE_1800500.1"/>
    <property type="gene ID" value="SVE_1800500"/>
</dbReference>
<keyword evidence="1" id="KW-0479">Metal-binding</keyword>
<dbReference type="InterPro" id="IPR002653">
    <property type="entry name" value="Znf_A20"/>
</dbReference>
<evidence type="ECO:0000256" key="4">
    <source>
        <dbReference type="PROSITE-ProRule" id="PRU00449"/>
    </source>
</evidence>
<organism evidence="8 9">
    <name type="scientific">Strongyloides venezuelensis</name>
    <name type="common">Threadworm</name>
    <dbReference type="NCBI Taxonomy" id="75913"/>
    <lineage>
        <taxon>Eukaryota</taxon>
        <taxon>Metazoa</taxon>
        <taxon>Ecdysozoa</taxon>
        <taxon>Nematoda</taxon>
        <taxon>Chromadorea</taxon>
        <taxon>Rhabditida</taxon>
        <taxon>Tylenchina</taxon>
        <taxon>Panagrolaimomorpha</taxon>
        <taxon>Strongyloidoidea</taxon>
        <taxon>Strongyloididae</taxon>
        <taxon>Strongyloides</taxon>
    </lineage>
</organism>
<evidence type="ECO:0000259" key="7">
    <source>
        <dbReference type="PROSITE" id="PS51039"/>
    </source>
</evidence>
<dbReference type="InterPro" id="IPR000058">
    <property type="entry name" value="Znf_AN1"/>
</dbReference>
<dbReference type="Gene3D" id="1.20.5.4770">
    <property type="match status" value="1"/>
</dbReference>
<dbReference type="PANTHER" id="PTHR10634:SF149">
    <property type="entry name" value="AN1-TYPE DOMAIN-CONTAINING PROTEIN-RELATED"/>
    <property type="match status" value="1"/>
</dbReference>
<protein>
    <submittedName>
        <fullName evidence="9">AN1-type zinc finger protein 6</fullName>
    </submittedName>
</protein>
<dbReference type="STRING" id="75913.A0A0K0FZX5"/>